<comment type="caution">
    <text evidence="1">The sequence shown here is derived from an EMBL/GenBank/DDBJ whole genome shotgun (WGS) entry which is preliminary data.</text>
</comment>
<proteinExistence type="predicted"/>
<accession>A0A1R2CJ19</accession>
<name>A0A1R2CJ19_9CILI</name>
<dbReference type="EMBL" id="MPUH01000135">
    <property type="protein sequence ID" value="OMJ89034.1"/>
    <property type="molecule type" value="Genomic_DNA"/>
</dbReference>
<reference evidence="1 2" key="1">
    <citation type="submission" date="2016-11" db="EMBL/GenBank/DDBJ databases">
        <title>The macronuclear genome of Stentor coeruleus: a giant cell with tiny introns.</title>
        <authorList>
            <person name="Slabodnick M."/>
            <person name="Ruby J.G."/>
            <person name="Reiff S.B."/>
            <person name="Swart E.C."/>
            <person name="Gosai S."/>
            <person name="Prabakaran S."/>
            <person name="Witkowska E."/>
            <person name="Larue G.E."/>
            <person name="Fisher S."/>
            <person name="Freeman R.M."/>
            <person name="Gunawardena J."/>
            <person name="Chu W."/>
            <person name="Stover N.A."/>
            <person name="Gregory B.D."/>
            <person name="Nowacki M."/>
            <person name="Derisi J."/>
            <person name="Roy S.W."/>
            <person name="Marshall W.F."/>
            <person name="Sood P."/>
        </authorList>
    </citation>
    <scope>NUCLEOTIDE SEQUENCE [LARGE SCALE GENOMIC DNA]</scope>
    <source>
        <strain evidence="1">WM001</strain>
    </source>
</reference>
<keyword evidence="2" id="KW-1185">Reference proteome</keyword>
<evidence type="ECO:0000313" key="1">
    <source>
        <dbReference type="EMBL" id="OMJ89034.1"/>
    </source>
</evidence>
<organism evidence="1 2">
    <name type="scientific">Stentor coeruleus</name>
    <dbReference type="NCBI Taxonomy" id="5963"/>
    <lineage>
        <taxon>Eukaryota</taxon>
        <taxon>Sar</taxon>
        <taxon>Alveolata</taxon>
        <taxon>Ciliophora</taxon>
        <taxon>Postciliodesmatophora</taxon>
        <taxon>Heterotrichea</taxon>
        <taxon>Heterotrichida</taxon>
        <taxon>Stentoridae</taxon>
        <taxon>Stentor</taxon>
    </lineage>
</organism>
<sequence>MKSEKPLSLNVTTSPLIKLSVNSAINNLISSHRILTQIFPKSTLQPIKIKPQAAEYIYIDQVSSISEYLLHYIEKYNKFKHFIRDSNQNPIFIINWNVIQSNFDIKSWLNCITDELGLMLLIKIDYFLFKNYTKEFCEYIKNSIKIKGGRYYLNSIVFRNKYLYTCAYLDNTRIIETGGLYDISYTNWGECICAAIENDFFPYILLYSNHKSVFTNENLLETYQIEMITQYLHIMVRLNEPPCKIGWIEKGASQYVGEEKFREDVDEEMVVRTFEEVFFRSSN</sequence>
<dbReference type="AlphaFoldDB" id="A0A1R2CJ19"/>
<protein>
    <submittedName>
        <fullName evidence="1">Uncharacterized protein</fullName>
    </submittedName>
</protein>
<dbReference type="Proteomes" id="UP000187209">
    <property type="component" value="Unassembled WGS sequence"/>
</dbReference>
<evidence type="ECO:0000313" key="2">
    <source>
        <dbReference type="Proteomes" id="UP000187209"/>
    </source>
</evidence>
<gene>
    <name evidence="1" type="ORF">SteCoe_8853</name>
</gene>